<organism evidence="1">
    <name type="scientific">Rhipicephalus zambeziensis</name>
    <dbReference type="NCBI Taxonomy" id="60191"/>
    <lineage>
        <taxon>Eukaryota</taxon>
        <taxon>Metazoa</taxon>
        <taxon>Ecdysozoa</taxon>
        <taxon>Arthropoda</taxon>
        <taxon>Chelicerata</taxon>
        <taxon>Arachnida</taxon>
        <taxon>Acari</taxon>
        <taxon>Parasitiformes</taxon>
        <taxon>Ixodida</taxon>
        <taxon>Ixodoidea</taxon>
        <taxon>Ixodidae</taxon>
        <taxon>Rhipicephalinae</taxon>
        <taxon>Rhipicephalus</taxon>
        <taxon>Rhipicephalus</taxon>
    </lineage>
</organism>
<proteinExistence type="predicted"/>
<dbReference type="AlphaFoldDB" id="A0A224Y8M4"/>
<dbReference type="EMBL" id="GFPF01002831">
    <property type="protein sequence ID" value="MAA13977.1"/>
    <property type="molecule type" value="Transcribed_RNA"/>
</dbReference>
<accession>A0A224Y8M4</accession>
<protein>
    <submittedName>
        <fullName evidence="1">Uncharacterized protein</fullName>
    </submittedName>
</protein>
<evidence type="ECO:0000313" key="1">
    <source>
        <dbReference type="EMBL" id="MAA13977.1"/>
    </source>
</evidence>
<reference evidence="1" key="1">
    <citation type="journal article" date="2017" name="Parasit. Vectors">
        <title>Sialotranscriptomics of Rhipicephalus zambeziensis reveals intricate expression profiles of secretory proteins and suggests tight temporal transcriptional regulation during blood-feeding.</title>
        <authorList>
            <person name="de Castro M.H."/>
            <person name="de Klerk D."/>
            <person name="Pienaar R."/>
            <person name="Rees D.J.G."/>
            <person name="Mans B.J."/>
        </authorList>
    </citation>
    <scope>NUCLEOTIDE SEQUENCE</scope>
    <source>
        <tissue evidence="1">Salivary glands</tissue>
    </source>
</reference>
<name>A0A224Y8M4_9ACAR</name>
<sequence length="99" mass="10725">MMPMFDVSMYGFPGASRTLLGRFTNLVCDADSFSLCFIEFLLVTAVGICVICSEFHQVVSLTGCSDTAPAKHKGRGIRSLVEASSLQAAGVSCMFLKWF</sequence>